<keyword evidence="3" id="KW-0804">Transcription</keyword>
<reference evidence="5 6" key="1">
    <citation type="submission" date="2018-12" db="EMBL/GenBank/DDBJ databases">
        <title>Legionella sp,whole genome shotgun sequence.</title>
        <authorList>
            <person name="Wu H."/>
        </authorList>
    </citation>
    <scope>NUCLEOTIDE SEQUENCE [LARGE SCALE GENOMIC DNA]</scope>
    <source>
        <strain evidence="6">km714</strain>
    </source>
</reference>
<evidence type="ECO:0000313" key="6">
    <source>
        <dbReference type="Proteomes" id="UP000288012"/>
    </source>
</evidence>
<dbReference type="Gene3D" id="1.10.10.10">
    <property type="entry name" value="Winged helix-like DNA-binding domain superfamily/Winged helix DNA-binding domain"/>
    <property type="match status" value="1"/>
</dbReference>
<accession>A0A3S0XFX3</accession>
<dbReference type="OrthoDB" id="32523at2"/>
<sequence length="143" mass="16190">MTINNFNYMLVNLTRQLRALVKSQTKDSPLTFEQIRAISHIARFEGISQVELANLLEAKAMAASTIVNALEKTSLVIRKRDKSDGRTYRLHLTAAGKKVADELQGLSKQIFKLMTKNISEAELHVFYSTLEKMQENIIHALKS</sequence>
<proteinExistence type="predicted"/>
<dbReference type="PROSITE" id="PS01117">
    <property type="entry name" value="HTH_MARR_1"/>
    <property type="match status" value="1"/>
</dbReference>
<dbReference type="EMBL" id="RZGR01000021">
    <property type="protein sequence ID" value="RUQ85088.1"/>
    <property type="molecule type" value="Genomic_DNA"/>
</dbReference>
<dbReference type="SMART" id="SM00347">
    <property type="entry name" value="HTH_MARR"/>
    <property type="match status" value="1"/>
</dbReference>
<keyword evidence="1" id="KW-0805">Transcription regulation</keyword>
<keyword evidence="6" id="KW-1185">Reference proteome</keyword>
<evidence type="ECO:0000313" key="5">
    <source>
        <dbReference type="EMBL" id="RUQ85088.1"/>
    </source>
</evidence>
<evidence type="ECO:0000256" key="2">
    <source>
        <dbReference type="ARBA" id="ARBA00023125"/>
    </source>
</evidence>
<organism evidence="5 6">
    <name type="scientific">Legionella septentrionalis</name>
    <dbReference type="NCBI Taxonomy" id="2498109"/>
    <lineage>
        <taxon>Bacteria</taxon>
        <taxon>Pseudomonadati</taxon>
        <taxon>Pseudomonadota</taxon>
        <taxon>Gammaproteobacteria</taxon>
        <taxon>Legionellales</taxon>
        <taxon>Legionellaceae</taxon>
        <taxon>Legionella</taxon>
    </lineage>
</organism>
<comment type="caution">
    <text evidence="5">The sequence shown here is derived from an EMBL/GenBank/DDBJ whole genome shotgun (WGS) entry which is preliminary data.</text>
</comment>
<dbReference type="Pfam" id="PF12802">
    <property type="entry name" value="MarR_2"/>
    <property type="match status" value="1"/>
</dbReference>
<keyword evidence="2" id="KW-0238">DNA-binding</keyword>
<name>A0A3S0XFX3_9GAMM</name>
<dbReference type="SUPFAM" id="SSF46785">
    <property type="entry name" value="Winged helix' DNA-binding domain"/>
    <property type="match status" value="1"/>
</dbReference>
<dbReference type="GO" id="GO:0003700">
    <property type="term" value="F:DNA-binding transcription factor activity"/>
    <property type="evidence" value="ECO:0007669"/>
    <property type="project" value="InterPro"/>
</dbReference>
<dbReference type="Proteomes" id="UP000288012">
    <property type="component" value="Unassembled WGS sequence"/>
</dbReference>
<dbReference type="AlphaFoldDB" id="A0A3S0XFX3"/>
<evidence type="ECO:0000256" key="3">
    <source>
        <dbReference type="ARBA" id="ARBA00023163"/>
    </source>
</evidence>
<dbReference type="PROSITE" id="PS50995">
    <property type="entry name" value="HTH_MARR_2"/>
    <property type="match status" value="1"/>
</dbReference>
<dbReference type="InterPro" id="IPR000835">
    <property type="entry name" value="HTH_MarR-typ"/>
</dbReference>
<dbReference type="PANTHER" id="PTHR42756">
    <property type="entry name" value="TRANSCRIPTIONAL REGULATOR, MARR"/>
    <property type="match status" value="1"/>
</dbReference>
<dbReference type="InterPro" id="IPR036388">
    <property type="entry name" value="WH-like_DNA-bd_sf"/>
</dbReference>
<dbReference type="InterPro" id="IPR036390">
    <property type="entry name" value="WH_DNA-bd_sf"/>
</dbReference>
<dbReference type="RefSeq" id="WP_126954838.1">
    <property type="nucleotide sequence ID" value="NZ_RZGR01000021.1"/>
</dbReference>
<dbReference type="GO" id="GO:0003677">
    <property type="term" value="F:DNA binding"/>
    <property type="evidence" value="ECO:0007669"/>
    <property type="project" value="UniProtKB-KW"/>
</dbReference>
<evidence type="ECO:0000259" key="4">
    <source>
        <dbReference type="PROSITE" id="PS50995"/>
    </source>
</evidence>
<feature type="domain" description="HTH marR-type" evidence="4">
    <location>
        <begin position="3"/>
        <end position="135"/>
    </location>
</feature>
<dbReference type="PANTHER" id="PTHR42756:SF1">
    <property type="entry name" value="TRANSCRIPTIONAL REPRESSOR OF EMRAB OPERON"/>
    <property type="match status" value="1"/>
</dbReference>
<gene>
    <name evidence="5" type="ORF">EKM59_07645</name>
</gene>
<evidence type="ECO:0000256" key="1">
    <source>
        <dbReference type="ARBA" id="ARBA00023015"/>
    </source>
</evidence>
<protein>
    <submittedName>
        <fullName evidence="5">MarR family transcriptional regulator</fullName>
    </submittedName>
</protein>
<dbReference type="InterPro" id="IPR023187">
    <property type="entry name" value="Tscrpt_reg_MarR-type_CS"/>
</dbReference>
<dbReference type="PRINTS" id="PR00598">
    <property type="entry name" value="HTHMARR"/>
</dbReference>